<proteinExistence type="predicted"/>
<protein>
    <submittedName>
        <fullName evidence="3">Uncharacterized protein</fullName>
    </submittedName>
</protein>
<dbReference type="CDD" id="cd12087">
    <property type="entry name" value="TM_EGFR-like"/>
    <property type="match status" value="1"/>
</dbReference>
<organism evidence="3 4">
    <name type="scientific">Physocladia obscura</name>
    <dbReference type="NCBI Taxonomy" id="109957"/>
    <lineage>
        <taxon>Eukaryota</taxon>
        <taxon>Fungi</taxon>
        <taxon>Fungi incertae sedis</taxon>
        <taxon>Chytridiomycota</taxon>
        <taxon>Chytridiomycota incertae sedis</taxon>
        <taxon>Chytridiomycetes</taxon>
        <taxon>Chytridiales</taxon>
        <taxon>Chytriomycetaceae</taxon>
        <taxon>Physocladia</taxon>
    </lineage>
</organism>
<evidence type="ECO:0000256" key="2">
    <source>
        <dbReference type="SAM" id="Phobius"/>
    </source>
</evidence>
<keyword evidence="4" id="KW-1185">Reference proteome</keyword>
<name>A0AAD5SW64_9FUNG</name>
<dbReference type="Proteomes" id="UP001211907">
    <property type="component" value="Unassembled WGS sequence"/>
</dbReference>
<gene>
    <name evidence="3" type="ORF">HK100_002171</name>
</gene>
<feature type="transmembrane region" description="Helical" evidence="2">
    <location>
        <begin position="6"/>
        <end position="23"/>
    </location>
</feature>
<evidence type="ECO:0000313" key="4">
    <source>
        <dbReference type="Proteomes" id="UP001211907"/>
    </source>
</evidence>
<accession>A0AAD5SW64</accession>
<reference evidence="3" key="1">
    <citation type="submission" date="2020-05" db="EMBL/GenBank/DDBJ databases">
        <title>Phylogenomic resolution of chytrid fungi.</title>
        <authorList>
            <person name="Stajich J.E."/>
            <person name="Amses K."/>
            <person name="Simmons R."/>
            <person name="Seto K."/>
            <person name="Myers J."/>
            <person name="Bonds A."/>
            <person name="Quandt C.A."/>
            <person name="Barry K."/>
            <person name="Liu P."/>
            <person name="Grigoriev I."/>
            <person name="Longcore J.E."/>
            <person name="James T.Y."/>
        </authorList>
    </citation>
    <scope>NUCLEOTIDE SEQUENCE</scope>
    <source>
        <strain evidence="3">JEL0513</strain>
    </source>
</reference>
<dbReference type="AlphaFoldDB" id="A0AAD5SW64"/>
<keyword evidence="2" id="KW-0472">Membrane</keyword>
<evidence type="ECO:0000256" key="1">
    <source>
        <dbReference type="SAM" id="MobiDB-lite"/>
    </source>
</evidence>
<comment type="caution">
    <text evidence="3">The sequence shown here is derived from an EMBL/GenBank/DDBJ whole genome shotgun (WGS) entry which is preliminary data.</text>
</comment>
<feature type="region of interest" description="Disordered" evidence="1">
    <location>
        <begin position="143"/>
        <end position="169"/>
    </location>
</feature>
<keyword evidence="2" id="KW-0812">Transmembrane</keyword>
<dbReference type="EMBL" id="JADGJH010001499">
    <property type="protein sequence ID" value="KAJ3112839.1"/>
    <property type="molecule type" value="Genomic_DNA"/>
</dbReference>
<keyword evidence="2" id="KW-1133">Transmembrane helix</keyword>
<sequence length="169" mass="18838">MIAVIVVGVLVFLTGVVAILFFYRRIRRYPKTNNDRNLGESEIADPEELVNFARESSESLLRVPLIPTILPNHSSNPFWPVRSTSPILHRSWTVNTNQGDENRSVLTAPSVPPPKVVSDVRVEDETNTAAVANTEIKIMVESVSPSSAAPEKKRTFKMQKVKKEGRGED</sequence>
<evidence type="ECO:0000313" key="3">
    <source>
        <dbReference type="EMBL" id="KAJ3112839.1"/>
    </source>
</evidence>